<dbReference type="Proteomes" id="UP001516400">
    <property type="component" value="Unassembled WGS sequence"/>
</dbReference>
<sequence length="133" mass="14785">MKLIKGQIGSVCWSYPSQYLIEGDESSDFVSVANDFNIYFIDSPADISKCLPQSFIRHESGSESNCESLFLSPVGFEDKVCIVRQISEKNSAGGFGVPCSLLTHIETEITSQLMNIVGLSFCKVMFVERLNRQ</sequence>
<comment type="caution">
    <text evidence="1">The sequence shown here is derived from an EMBL/GenBank/DDBJ whole genome shotgun (WGS) entry which is preliminary data.</text>
</comment>
<gene>
    <name evidence="1" type="ORF">HHI36_009194</name>
</gene>
<name>A0ABD2MUU1_9CUCU</name>
<accession>A0ABD2MUU1</accession>
<dbReference type="EMBL" id="JABFTP020000021">
    <property type="protein sequence ID" value="KAL3270136.1"/>
    <property type="molecule type" value="Genomic_DNA"/>
</dbReference>
<reference evidence="1 2" key="1">
    <citation type="journal article" date="2021" name="BMC Biol.">
        <title>Horizontally acquired antibacterial genes associated with adaptive radiation of ladybird beetles.</title>
        <authorList>
            <person name="Li H.S."/>
            <person name="Tang X.F."/>
            <person name="Huang Y.H."/>
            <person name="Xu Z.Y."/>
            <person name="Chen M.L."/>
            <person name="Du X.Y."/>
            <person name="Qiu B.Y."/>
            <person name="Chen P.T."/>
            <person name="Zhang W."/>
            <person name="Slipinski A."/>
            <person name="Escalona H.E."/>
            <person name="Waterhouse R.M."/>
            <person name="Zwick A."/>
            <person name="Pang H."/>
        </authorList>
    </citation>
    <scope>NUCLEOTIDE SEQUENCE [LARGE SCALE GENOMIC DNA]</scope>
    <source>
        <strain evidence="1">SYSU2018</strain>
    </source>
</reference>
<organism evidence="1 2">
    <name type="scientific">Cryptolaemus montrouzieri</name>
    <dbReference type="NCBI Taxonomy" id="559131"/>
    <lineage>
        <taxon>Eukaryota</taxon>
        <taxon>Metazoa</taxon>
        <taxon>Ecdysozoa</taxon>
        <taxon>Arthropoda</taxon>
        <taxon>Hexapoda</taxon>
        <taxon>Insecta</taxon>
        <taxon>Pterygota</taxon>
        <taxon>Neoptera</taxon>
        <taxon>Endopterygota</taxon>
        <taxon>Coleoptera</taxon>
        <taxon>Polyphaga</taxon>
        <taxon>Cucujiformia</taxon>
        <taxon>Coccinelloidea</taxon>
        <taxon>Coccinellidae</taxon>
        <taxon>Scymninae</taxon>
        <taxon>Scymnini</taxon>
        <taxon>Cryptolaemus</taxon>
    </lineage>
</organism>
<keyword evidence="2" id="KW-1185">Reference proteome</keyword>
<proteinExistence type="predicted"/>
<dbReference type="AlphaFoldDB" id="A0ABD2MUU1"/>
<protein>
    <submittedName>
        <fullName evidence="1">Uncharacterized protein</fullName>
    </submittedName>
</protein>
<evidence type="ECO:0000313" key="1">
    <source>
        <dbReference type="EMBL" id="KAL3270136.1"/>
    </source>
</evidence>
<evidence type="ECO:0000313" key="2">
    <source>
        <dbReference type="Proteomes" id="UP001516400"/>
    </source>
</evidence>